<dbReference type="EMBL" id="KV878252">
    <property type="protein sequence ID" value="OJZ80929.1"/>
    <property type="molecule type" value="Genomic_DNA"/>
</dbReference>
<accession>A0A1M3T2D8</accession>
<organism evidence="1 2">
    <name type="scientific">Aspergillus luchuensis (strain CBS 106.47)</name>
    <dbReference type="NCBI Taxonomy" id="1137211"/>
    <lineage>
        <taxon>Eukaryota</taxon>
        <taxon>Fungi</taxon>
        <taxon>Dikarya</taxon>
        <taxon>Ascomycota</taxon>
        <taxon>Pezizomycotina</taxon>
        <taxon>Eurotiomycetes</taxon>
        <taxon>Eurotiomycetidae</taxon>
        <taxon>Eurotiales</taxon>
        <taxon>Aspergillaceae</taxon>
        <taxon>Aspergillus</taxon>
        <taxon>Aspergillus subgen. Circumdati</taxon>
    </lineage>
</organism>
<dbReference type="AlphaFoldDB" id="A0A1M3T2D8"/>
<reference evidence="2" key="1">
    <citation type="journal article" date="2017" name="Genome Biol.">
        <title>Comparative genomics reveals high biological diversity and specific adaptations in the industrially and medically important fungal genus Aspergillus.</title>
        <authorList>
            <person name="de Vries R.P."/>
            <person name="Riley R."/>
            <person name="Wiebenga A."/>
            <person name="Aguilar-Osorio G."/>
            <person name="Amillis S."/>
            <person name="Uchima C.A."/>
            <person name="Anderluh G."/>
            <person name="Asadollahi M."/>
            <person name="Askin M."/>
            <person name="Barry K."/>
            <person name="Battaglia E."/>
            <person name="Bayram O."/>
            <person name="Benocci T."/>
            <person name="Braus-Stromeyer S.A."/>
            <person name="Caldana C."/>
            <person name="Canovas D."/>
            <person name="Cerqueira G.C."/>
            <person name="Chen F."/>
            <person name="Chen W."/>
            <person name="Choi C."/>
            <person name="Clum A."/>
            <person name="Dos Santos R.A."/>
            <person name="Damasio A.R."/>
            <person name="Diallinas G."/>
            <person name="Emri T."/>
            <person name="Fekete E."/>
            <person name="Flipphi M."/>
            <person name="Freyberg S."/>
            <person name="Gallo A."/>
            <person name="Gournas C."/>
            <person name="Habgood R."/>
            <person name="Hainaut M."/>
            <person name="Harispe M.L."/>
            <person name="Henrissat B."/>
            <person name="Hilden K.S."/>
            <person name="Hope R."/>
            <person name="Hossain A."/>
            <person name="Karabika E."/>
            <person name="Karaffa L."/>
            <person name="Karanyi Z."/>
            <person name="Krasevec N."/>
            <person name="Kuo A."/>
            <person name="Kusch H."/>
            <person name="LaButti K."/>
            <person name="Lagendijk E.L."/>
            <person name="Lapidus A."/>
            <person name="Levasseur A."/>
            <person name="Lindquist E."/>
            <person name="Lipzen A."/>
            <person name="Logrieco A.F."/>
            <person name="MacCabe A."/>
            <person name="Maekelae M.R."/>
            <person name="Malavazi I."/>
            <person name="Melin P."/>
            <person name="Meyer V."/>
            <person name="Mielnichuk N."/>
            <person name="Miskei M."/>
            <person name="Molnar A.P."/>
            <person name="Mule G."/>
            <person name="Ngan C.Y."/>
            <person name="Orejas M."/>
            <person name="Orosz E."/>
            <person name="Ouedraogo J.P."/>
            <person name="Overkamp K.M."/>
            <person name="Park H.-S."/>
            <person name="Perrone G."/>
            <person name="Piumi F."/>
            <person name="Punt P.J."/>
            <person name="Ram A.F."/>
            <person name="Ramon A."/>
            <person name="Rauscher S."/>
            <person name="Record E."/>
            <person name="Riano-Pachon D.M."/>
            <person name="Robert V."/>
            <person name="Roehrig J."/>
            <person name="Ruller R."/>
            <person name="Salamov A."/>
            <person name="Salih N.S."/>
            <person name="Samson R.A."/>
            <person name="Sandor E."/>
            <person name="Sanguinetti M."/>
            <person name="Schuetze T."/>
            <person name="Sepcic K."/>
            <person name="Shelest E."/>
            <person name="Sherlock G."/>
            <person name="Sophianopoulou V."/>
            <person name="Squina F.M."/>
            <person name="Sun H."/>
            <person name="Susca A."/>
            <person name="Todd R.B."/>
            <person name="Tsang A."/>
            <person name="Unkles S.E."/>
            <person name="van de Wiele N."/>
            <person name="van Rossen-Uffink D."/>
            <person name="Oliveira J.V."/>
            <person name="Vesth T.C."/>
            <person name="Visser J."/>
            <person name="Yu J.-H."/>
            <person name="Zhou M."/>
            <person name="Andersen M.R."/>
            <person name="Archer D.B."/>
            <person name="Baker S.E."/>
            <person name="Benoit I."/>
            <person name="Brakhage A.A."/>
            <person name="Braus G.H."/>
            <person name="Fischer R."/>
            <person name="Frisvad J.C."/>
            <person name="Goldman G.H."/>
            <person name="Houbraken J."/>
            <person name="Oakley B."/>
            <person name="Pocsi I."/>
            <person name="Scazzocchio C."/>
            <person name="Seiboth B."/>
            <person name="vanKuyk P.A."/>
            <person name="Wortman J."/>
            <person name="Dyer P.S."/>
            <person name="Grigoriev I.V."/>
        </authorList>
    </citation>
    <scope>NUCLEOTIDE SEQUENCE [LARGE SCALE GENOMIC DNA]</scope>
    <source>
        <strain evidence="2">CBS 106.47</strain>
    </source>
</reference>
<sequence length="119" mass="13615">MPSYRDDPPPAVGYCISQRGLGWGLHHMWEIRWGLKVVLGWLTQEVSLAGQLFYHVSFMAQVTWYRQCPVCIEREARKTIHAVFSLLPRWTSSVIWATKLANPNLSTAQGSQLFDTLPI</sequence>
<evidence type="ECO:0000313" key="1">
    <source>
        <dbReference type="EMBL" id="OJZ80929.1"/>
    </source>
</evidence>
<evidence type="ECO:0000313" key="2">
    <source>
        <dbReference type="Proteomes" id="UP000184063"/>
    </source>
</evidence>
<proteinExistence type="predicted"/>
<dbReference type="Proteomes" id="UP000184063">
    <property type="component" value="Unassembled WGS sequence"/>
</dbReference>
<dbReference type="VEuPathDB" id="FungiDB:ASPFODRAFT_52606"/>
<name>A0A1M3T2D8_ASPLC</name>
<protein>
    <submittedName>
        <fullName evidence="1">Uncharacterized protein</fullName>
    </submittedName>
</protein>
<gene>
    <name evidence="1" type="ORF">ASPFODRAFT_52606</name>
</gene>